<keyword evidence="7" id="KW-1185">Reference proteome</keyword>
<evidence type="ECO:0000259" key="5">
    <source>
        <dbReference type="Pfam" id="PF00535"/>
    </source>
</evidence>
<accession>A0ABP8ZE50</accession>
<organism evidence="6 7">
    <name type="scientific">Gordonia alkaliphila</name>
    <dbReference type="NCBI Taxonomy" id="1053547"/>
    <lineage>
        <taxon>Bacteria</taxon>
        <taxon>Bacillati</taxon>
        <taxon>Actinomycetota</taxon>
        <taxon>Actinomycetes</taxon>
        <taxon>Mycobacteriales</taxon>
        <taxon>Gordoniaceae</taxon>
        <taxon>Gordonia</taxon>
    </lineage>
</organism>
<protein>
    <submittedName>
        <fullName evidence="6">Mycofactocin biosynthesis glycosyltransferase MftF</fullName>
    </submittedName>
</protein>
<dbReference type="Pfam" id="PF00535">
    <property type="entry name" value="Glycos_transf_2"/>
    <property type="match status" value="1"/>
</dbReference>
<evidence type="ECO:0000256" key="3">
    <source>
        <dbReference type="ARBA" id="ARBA00022676"/>
    </source>
</evidence>
<dbReference type="InterPro" id="IPR001173">
    <property type="entry name" value="Glyco_trans_2-like"/>
</dbReference>
<evidence type="ECO:0000256" key="1">
    <source>
        <dbReference type="ARBA" id="ARBA00004776"/>
    </source>
</evidence>
<name>A0ABP8ZE50_9ACTN</name>
<comment type="similarity">
    <text evidence="2">Belongs to the glycosyltransferase 2 family.</text>
</comment>
<sequence length="466" mass="49735">MTGPAETALPDGFEVQIDRRCVRNGDLRYLVGGSPTRVLKLSDAALGMTSADGRISVHDAATRGLARTLLDSGIGLPRPMNGPNTDAVTVVIPVRDNQSGVDTMLAALGGRRVIVVDDGSAVPLRVPDGVTLIRFDVNRGPAAARNAGLAAAQTEFVAFLDSDTVPTRDWLIILLGHFSDPKVAIVAPRVVGRRLPSGGSVVARYANAHSSLDMGPTEAPVAPGTALAYVPSAAMVVRRSAFLGFDESLRVAEDVDLCWRTHAAGWRVYYDPIAHVRHDHRESLRELLNRRRYYGTGAAQLAGRHGTTAAPVMATAAMALAVVGLMTRTRIGLLLASVVSLYSMYRTRQLLAGIPGRDVIAASATGRGIGWGLLQASQALLRHYWPLTLLAALVMPRFRRVVLQLAVAEGAVWWLRDQVLQSRSPAVGPLGFVLMRRLDDLAYGAGLWQGVLAAASPAALVPVLRL</sequence>
<dbReference type="EMBL" id="BAABIE010000012">
    <property type="protein sequence ID" value="GAA4753904.1"/>
    <property type="molecule type" value="Genomic_DNA"/>
</dbReference>
<dbReference type="PANTHER" id="PTHR43179:SF12">
    <property type="entry name" value="GALACTOFURANOSYLTRANSFERASE GLFT2"/>
    <property type="match status" value="1"/>
</dbReference>
<dbReference type="Proteomes" id="UP001500822">
    <property type="component" value="Unassembled WGS sequence"/>
</dbReference>
<proteinExistence type="inferred from homology"/>
<evidence type="ECO:0000313" key="7">
    <source>
        <dbReference type="Proteomes" id="UP001500822"/>
    </source>
</evidence>
<comment type="pathway">
    <text evidence="1">Cell wall biogenesis; cell wall polysaccharide biosynthesis.</text>
</comment>
<keyword evidence="3" id="KW-0328">Glycosyltransferase</keyword>
<evidence type="ECO:0000256" key="4">
    <source>
        <dbReference type="ARBA" id="ARBA00022679"/>
    </source>
</evidence>
<dbReference type="SUPFAM" id="SSF53448">
    <property type="entry name" value="Nucleotide-diphospho-sugar transferases"/>
    <property type="match status" value="1"/>
</dbReference>
<dbReference type="InterPro" id="IPR023981">
    <property type="entry name" value="MftF"/>
</dbReference>
<reference evidence="7" key="1">
    <citation type="journal article" date="2019" name="Int. J. Syst. Evol. Microbiol.">
        <title>The Global Catalogue of Microorganisms (GCM) 10K type strain sequencing project: providing services to taxonomists for standard genome sequencing and annotation.</title>
        <authorList>
            <consortium name="The Broad Institute Genomics Platform"/>
            <consortium name="The Broad Institute Genome Sequencing Center for Infectious Disease"/>
            <person name="Wu L."/>
            <person name="Ma J."/>
        </authorList>
    </citation>
    <scope>NUCLEOTIDE SEQUENCE [LARGE SCALE GENOMIC DNA]</scope>
    <source>
        <strain evidence="7">JCM 18077</strain>
    </source>
</reference>
<dbReference type="NCBIfam" id="TIGR03965">
    <property type="entry name" value="mycofact_glyco"/>
    <property type="match status" value="1"/>
</dbReference>
<evidence type="ECO:0000313" key="6">
    <source>
        <dbReference type="EMBL" id="GAA4753904.1"/>
    </source>
</evidence>
<dbReference type="Gene3D" id="3.90.550.10">
    <property type="entry name" value="Spore Coat Polysaccharide Biosynthesis Protein SpsA, Chain A"/>
    <property type="match status" value="1"/>
</dbReference>
<feature type="domain" description="Glycosyltransferase 2-like" evidence="5">
    <location>
        <begin position="90"/>
        <end position="201"/>
    </location>
</feature>
<dbReference type="PANTHER" id="PTHR43179">
    <property type="entry name" value="RHAMNOSYLTRANSFERASE WBBL"/>
    <property type="match status" value="1"/>
</dbReference>
<dbReference type="InterPro" id="IPR029044">
    <property type="entry name" value="Nucleotide-diphossugar_trans"/>
</dbReference>
<keyword evidence="4" id="KW-0808">Transferase</keyword>
<gene>
    <name evidence="6" type="primary">mftF</name>
    <name evidence="6" type="ORF">GCM10023217_26770</name>
</gene>
<dbReference type="RefSeq" id="WP_345313876.1">
    <property type="nucleotide sequence ID" value="NZ_BAABIE010000012.1"/>
</dbReference>
<comment type="caution">
    <text evidence="6">The sequence shown here is derived from an EMBL/GenBank/DDBJ whole genome shotgun (WGS) entry which is preliminary data.</text>
</comment>
<evidence type="ECO:0000256" key="2">
    <source>
        <dbReference type="ARBA" id="ARBA00006739"/>
    </source>
</evidence>